<reference evidence="1 2" key="1">
    <citation type="submission" date="2014-06" db="EMBL/GenBank/DDBJ databases">
        <title>Saccharopolyspora rectivirgula DSM-43113 Genome sequencing.</title>
        <authorList>
            <person name="Barrera C."/>
            <person name="Millon L."/>
            <person name="Rognon B."/>
            <person name="Zaugg C."/>
            <person name="Monod M."/>
        </authorList>
    </citation>
    <scope>NUCLEOTIDE SEQUENCE [LARGE SCALE GENOMIC DNA]</scope>
    <source>
        <strain evidence="1 2">DSM 43113</strain>
    </source>
</reference>
<dbReference type="InterPro" id="IPR006439">
    <property type="entry name" value="HAD-SF_hydro_IA"/>
</dbReference>
<dbReference type="InterPro" id="IPR052898">
    <property type="entry name" value="ACAD10-like"/>
</dbReference>
<evidence type="ECO:0000313" key="2">
    <source>
        <dbReference type="Proteomes" id="UP000031419"/>
    </source>
</evidence>
<organism evidence="1 2">
    <name type="scientific">Saccharopolyspora rectivirgula</name>
    <dbReference type="NCBI Taxonomy" id="28042"/>
    <lineage>
        <taxon>Bacteria</taxon>
        <taxon>Bacillati</taxon>
        <taxon>Actinomycetota</taxon>
        <taxon>Actinomycetes</taxon>
        <taxon>Pseudonocardiales</taxon>
        <taxon>Pseudonocardiaceae</taxon>
        <taxon>Saccharopolyspora</taxon>
    </lineage>
</organism>
<name>A0A073AV14_9PSEU</name>
<dbReference type="STRING" id="28042.GU90_17285"/>
<evidence type="ECO:0000313" key="1">
    <source>
        <dbReference type="EMBL" id="KEI43235.1"/>
    </source>
</evidence>
<keyword evidence="2" id="KW-1185">Reference proteome</keyword>
<dbReference type="RefSeq" id="WP_037343268.1">
    <property type="nucleotide sequence ID" value="NZ_JNVU01000041.1"/>
</dbReference>
<accession>A0A073AV14</accession>
<dbReference type="NCBIfam" id="TIGR01509">
    <property type="entry name" value="HAD-SF-IA-v3"/>
    <property type="match status" value="1"/>
</dbReference>
<dbReference type="SUPFAM" id="SSF56784">
    <property type="entry name" value="HAD-like"/>
    <property type="match status" value="1"/>
</dbReference>
<comment type="caution">
    <text evidence="1">The sequence shown here is derived from an EMBL/GenBank/DDBJ whole genome shotgun (WGS) entry which is preliminary data.</text>
</comment>
<dbReference type="Gene3D" id="3.40.50.1000">
    <property type="entry name" value="HAD superfamily/HAD-like"/>
    <property type="match status" value="1"/>
</dbReference>
<dbReference type="EMBL" id="JNVU01000041">
    <property type="protein sequence ID" value="KEI43235.1"/>
    <property type="molecule type" value="Genomic_DNA"/>
</dbReference>
<sequence>MELRGLLVDWGGVLDDPGPGPSGFPLVAAVRLIRDSGVRTALVSNATSVDERVDAGLFDAVVISAEAGVAKPDPEIYRLAAARLGVAPGDCAFVDDQRRNVDGAVAAGMVGVHHRDTDSTLTELEILFELELR</sequence>
<dbReference type="InterPro" id="IPR023214">
    <property type="entry name" value="HAD_sf"/>
</dbReference>
<gene>
    <name evidence="1" type="ORF">GU90_17285</name>
</gene>
<dbReference type="eggNOG" id="COG1011">
    <property type="taxonomic scope" value="Bacteria"/>
</dbReference>
<protein>
    <submittedName>
        <fullName evidence="1">Haloacid dehalogenase</fullName>
    </submittedName>
</protein>
<dbReference type="InterPro" id="IPR036412">
    <property type="entry name" value="HAD-like_sf"/>
</dbReference>
<dbReference type="Pfam" id="PF00702">
    <property type="entry name" value="Hydrolase"/>
    <property type="match status" value="1"/>
</dbReference>
<feature type="non-terminal residue" evidence="1">
    <location>
        <position position="133"/>
    </location>
</feature>
<dbReference type="PANTHER" id="PTHR47829">
    <property type="entry name" value="HYDROLASE, PUTATIVE (AFU_ORTHOLOGUE AFUA_1G12880)-RELATED"/>
    <property type="match status" value="1"/>
</dbReference>
<dbReference type="OrthoDB" id="9795007at2"/>
<proteinExistence type="predicted"/>
<dbReference type="PANTHER" id="PTHR47829:SF1">
    <property type="entry name" value="HAD FAMILY PHOSPHATASE"/>
    <property type="match status" value="1"/>
</dbReference>
<dbReference type="Proteomes" id="UP000031419">
    <property type="component" value="Unassembled WGS sequence"/>
</dbReference>
<dbReference type="AlphaFoldDB" id="A0A073AV14"/>